<organism evidence="2 3">
    <name type="scientific">Pseudaeromonas sharmana</name>
    <dbReference type="NCBI Taxonomy" id="328412"/>
    <lineage>
        <taxon>Bacteria</taxon>
        <taxon>Pseudomonadati</taxon>
        <taxon>Pseudomonadota</taxon>
        <taxon>Gammaproteobacteria</taxon>
        <taxon>Aeromonadales</taxon>
        <taxon>Aeromonadaceae</taxon>
        <taxon>Pseudaeromonas</taxon>
    </lineage>
</organism>
<reference evidence="3" key="1">
    <citation type="journal article" date="2019" name="Int. J. Syst. Evol. Microbiol.">
        <title>The Global Catalogue of Microorganisms (GCM) 10K type strain sequencing project: providing services to taxonomists for standard genome sequencing and annotation.</title>
        <authorList>
            <consortium name="The Broad Institute Genomics Platform"/>
            <consortium name="The Broad Institute Genome Sequencing Center for Infectious Disease"/>
            <person name="Wu L."/>
            <person name="Ma J."/>
        </authorList>
    </citation>
    <scope>NUCLEOTIDE SEQUENCE [LARGE SCALE GENOMIC DNA]</scope>
    <source>
        <strain evidence="3">CCUG 54939</strain>
    </source>
</reference>
<feature type="compositionally biased region" description="Polar residues" evidence="1">
    <location>
        <begin position="60"/>
        <end position="79"/>
    </location>
</feature>
<dbReference type="GO" id="GO:0008237">
    <property type="term" value="F:metallopeptidase activity"/>
    <property type="evidence" value="ECO:0007669"/>
    <property type="project" value="UniProtKB-KW"/>
</dbReference>
<sequence length="293" mass="32171">MMNISPTYPNLVPLALHPATEAARRDTRQRELVPATNQSEAYARESQVGSEKDRARNNESRPVTYSALESSVTLTEQAVQSRQEDEGQKQQQQTRSDDAQQDSRSGSDETRGQDGSQLSESEQKQVEELQARDDEVRRHEQQHQSAGGQYASAPTYDMTRGPDGAMYATGGEVRIELGKESSPQATIDKMQQVRAAALAPQEPSSQDRRVAARAAQIASEARGELLAQQNGPAESADSVTQEDPAVAKVIGSIAEGGEQYTPYMTLRRRVIADRYASSWQSERNGNQGVSRYA</sequence>
<keyword evidence="2" id="KW-0645">Protease</keyword>
<proteinExistence type="predicted"/>
<dbReference type="Pfam" id="PF12118">
    <property type="entry name" value="SprA-related"/>
    <property type="match status" value="1"/>
</dbReference>
<feature type="compositionally biased region" description="Basic and acidic residues" evidence="1">
    <location>
        <begin position="50"/>
        <end position="59"/>
    </location>
</feature>
<accession>A0ABV8CK80</accession>
<feature type="compositionally biased region" description="Basic and acidic residues" evidence="1">
    <location>
        <begin position="121"/>
        <end position="142"/>
    </location>
</feature>
<comment type="caution">
    <text evidence="2">The sequence shown here is derived from an EMBL/GenBank/DDBJ whole genome shotgun (WGS) entry which is preliminary data.</text>
</comment>
<keyword evidence="3" id="KW-1185">Reference proteome</keyword>
<feature type="region of interest" description="Disordered" evidence="1">
    <location>
        <begin position="19"/>
        <end position="167"/>
    </location>
</feature>
<dbReference type="RefSeq" id="WP_377150723.1">
    <property type="nucleotide sequence ID" value="NZ_JBHSAF010000002.1"/>
</dbReference>
<evidence type="ECO:0000313" key="3">
    <source>
        <dbReference type="Proteomes" id="UP001595692"/>
    </source>
</evidence>
<name>A0ABV8CK80_9GAMM</name>
<dbReference type="EMBL" id="JBHSAF010000002">
    <property type="protein sequence ID" value="MFC3912586.1"/>
    <property type="molecule type" value="Genomic_DNA"/>
</dbReference>
<keyword evidence="2" id="KW-0482">Metalloprotease</keyword>
<evidence type="ECO:0000256" key="1">
    <source>
        <dbReference type="SAM" id="MobiDB-lite"/>
    </source>
</evidence>
<protein>
    <submittedName>
        <fullName evidence="2">Metalloprotease CJM1_0395 family protein</fullName>
    </submittedName>
</protein>
<dbReference type="Proteomes" id="UP001595692">
    <property type="component" value="Unassembled WGS sequence"/>
</dbReference>
<dbReference type="InterPro" id="IPR021973">
    <property type="entry name" value="SprA-related"/>
</dbReference>
<evidence type="ECO:0000313" key="2">
    <source>
        <dbReference type="EMBL" id="MFC3912586.1"/>
    </source>
</evidence>
<keyword evidence="2" id="KW-0378">Hydrolase</keyword>
<gene>
    <name evidence="2" type="ORF">ACFOSS_03760</name>
</gene>
<feature type="compositionally biased region" description="Basic and acidic residues" evidence="1">
    <location>
        <begin position="22"/>
        <end position="31"/>
    </location>
</feature>